<dbReference type="STRING" id="1108045.GORHZ_197_00450"/>
<evidence type="ECO:0000259" key="3">
    <source>
        <dbReference type="Pfam" id="PF03703"/>
    </source>
</evidence>
<proteinExistence type="predicted"/>
<dbReference type="PANTHER" id="PTHR34473">
    <property type="entry name" value="UPF0699 TRANSMEMBRANE PROTEIN YDBS"/>
    <property type="match status" value="1"/>
</dbReference>
<comment type="caution">
    <text evidence="4">The sequence shown here is derived from an EMBL/GenBank/DDBJ whole genome shotgun (WGS) entry which is preliminary data.</text>
</comment>
<evidence type="ECO:0000256" key="2">
    <source>
        <dbReference type="SAM" id="Phobius"/>
    </source>
</evidence>
<dbReference type="eggNOG" id="COG3402">
    <property type="taxonomic scope" value="Bacteria"/>
</dbReference>
<name>K6V9L7_9ACTN</name>
<organism evidence="4 5">
    <name type="scientific">Gordonia rhizosphera NBRC 16068</name>
    <dbReference type="NCBI Taxonomy" id="1108045"/>
    <lineage>
        <taxon>Bacteria</taxon>
        <taxon>Bacillati</taxon>
        <taxon>Actinomycetota</taxon>
        <taxon>Actinomycetes</taxon>
        <taxon>Mycobacteriales</taxon>
        <taxon>Gordoniaceae</taxon>
        <taxon>Gordonia</taxon>
    </lineage>
</organism>
<feature type="transmembrane region" description="Helical" evidence="2">
    <location>
        <begin position="79"/>
        <end position="97"/>
    </location>
</feature>
<dbReference type="InterPro" id="IPR005182">
    <property type="entry name" value="YdbS-like_PH"/>
</dbReference>
<keyword evidence="5" id="KW-1185">Reference proteome</keyword>
<dbReference type="PANTHER" id="PTHR34473:SF3">
    <property type="entry name" value="TRANSMEMBRANE PROTEIN-RELATED"/>
    <property type="match status" value="1"/>
</dbReference>
<feature type="domain" description="YdbS-like PH" evidence="3">
    <location>
        <begin position="128"/>
        <end position="200"/>
    </location>
</feature>
<dbReference type="AlphaFoldDB" id="K6V9L7"/>
<gene>
    <name evidence="4" type="ORF">GORHZ_197_00450</name>
</gene>
<reference evidence="4 5" key="1">
    <citation type="submission" date="2012-08" db="EMBL/GenBank/DDBJ databases">
        <title>Whole genome shotgun sequence of Gordonia rhizosphera NBRC 16068.</title>
        <authorList>
            <person name="Takarada H."/>
            <person name="Isaki S."/>
            <person name="Hosoyama A."/>
            <person name="Tsuchikane K."/>
            <person name="Katsumata H."/>
            <person name="Baba S."/>
            <person name="Ohji S."/>
            <person name="Yamazaki S."/>
            <person name="Fujita N."/>
        </authorList>
    </citation>
    <scope>NUCLEOTIDE SEQUENCE [LARGE SCALE GENOMIC DNA]</scope>
    <source>
        <strain evidence="4 5">NBRC 16068</strain>
    </source>
</reference>
<keyword evidence="2" id="KW-1133">Transmembrane helix</keyword>
<dbReference type="EMBL" id="BAHC01000197">
    <property type="protein sequence ID" value="GAB92888.1"/>
    <property type="molecule type" value="Genomic_DNA"/>
</dbReference>
<evidence type="ECO:0000256" key="1">
    <source>
        <dbReference type="SAM" id="MobiDB-lite"/>
    </source>
</evidence>
<dbReference type="Pfam" id="PF03703">
    <property type="entry name" value="bPH_2"/>
    <property type="match status" value="1"/>
</dbReference>
<feature type="region of interest" description="Disordered" evidence="1">
    <location>
        <begin position="1"/>
        <end position="49"/>
    </location>
</feature>
<accession>K6V9L7</accession>
<evidence type="ECO:0000313" key="4">
    <source>
        <dbReference type="EMBL" id="GAB92888.1"/>
    </source>
</evidence>
<feature type="compositionally biased region" description="Gly residues" evidence="1">
    <location>
        <begin position="1"/>
        <end position="10"/>
    </location>
</feature>
<sequence length="217" mass="23649">MGDWQGGGGSDDSVIVTDDNAGSRSSNAEDPDEFPDRTTKGPRRQHLHWPTMDPSPSLLFREPVNRVDRRAITMWRMTPLIPGIVVLAACVALGALVDPARWPAVAAALVTIVLTAFFVAVVPLWRFRFHRWEITDDAIYTQSGWWVRSRVVIPIARIQVVDTTAGPIEQLLDLATLTVTTASSAGTIRIVGLDAEVARSAAADVTIRTQAHTDDAT</sequence>
<feature type="transmembrane region" description="Helical" evidence="2">
    <location>
        <begin position="103"/>
        <end position="125"/>
    </location>
</feature>
<keyword evidence="2" id="KW-0472">Membrane</keyword>
<evidence type="ECO:0000313" key="5">
    <source>
        <dbReference type="Proteomes" id="UP000008363"/>
    </source>
</evidence>
<dbReference type="Proteomes" id="UP000008363">
    <property type="component" value="Unassembled WGS sequence"/>
</dbReference>
<protein>
    <recommendedName>
        <fullName evidence="3">YdbS-like PH domain-containing protein</fullName>
    </recommendedName>
</protein>
<keyword evidence="2" id="KW-0812">Transmembrane</keyword>